<dbReference type="RefSeq" id="WP_311702673.1">
    <property type="nucleotide sequence ID" value="NZ_JAVREL010000001.1"/>
</dbReference>
<keyword evidence="1" id="KW-0812">Transmembrane</keyword>
<feature type="transmembrane region" description="Helical" evidence="1">
    <location>
        <begin position="37"/>
        <end position="57"/>
    </location>
</feature>
<comment type="caution">
    <text evidence="2">The sequence shown here is derived from an EMBL/GenBank/DDBJ whole genome shotgun (WGS) entry which is preliminary data.</text>
</comment>
<evidence type="ECO:0000313" key="3">
    <source>
        <dbReference type="Proteomes" id="UP001183246"/>
    </source>
</evidence>
<keyword evidence="1" id="KW-1133">Transmembrane helix</keyword>
<protein>
    <recommendedName>
        <fullName evidence="4">NfeD-like C-terminal domain-containing protein</fullName>
    </recommendedName>
</protein>
<evidence type="ECO:0008006" key="4">
    <source>
        <dbReference type="Google" id="ProtNLM"/>
    </source>
</evidence>
<reference evidence="3" key="1">
    <citation type="submission" date="2023-07" db="EMBL/GenBank/DDBJ databases">
        <title>30 novel species of actinomycetes from the DSMZ collection.</title>
        <authorList>
            <person name="Nouioui I."/>
        </authorList>
    </citation>
    <scope>NUCLEOTIDE SEQUENCE [LARGE SCALE GENOMIC DNA]</scope>
    <source>
        <strain evidence="3">DSM 44938</strain>
    </source>
</reference>
<sequence length="164" mass="16187">MEWFLGLGIAGLVLLLLAVVFDGVLDGVLDLDGVLSLPAMAAFVSMLGFTGAVTLAATGFGAAGAAAVGVAAGGGTAWVVVRVSRALMRDQTGAAPRGSDLVGVSGAVVTPIPGGGGYGEVLLNVAGLHVKYSARSTRAVPAGAEVWVAGVLSATALEVREVER</sequence>
<feature type="transmembrane region" description="Helical" evidence="1">
    <location>
        <begin position="63"/>
        <end position="81"/>
    </location>
</feature>
<keyword evidence="1" id="KW-0472">Membrane</keyword>
<gene>
    <name evidence="2" type="ORF">RM590_02645</name>
</gene>
<dbReference type="Proteomes" id="UP001183246">
    <property type="component" value="Unassembled WGS sequence"/>
</dbReference>
<name>A0ABU2MJ44_9ACTN</name>
<feature type="transmembrane region" description="Helical" evidence="1">
    <location>
        <begin position="6"/>
        <end position="25"/>
    </location>
</feature>
<keyword evidence="3" id="KW-1185">Reference proteome</keyword>
<evidence type="ECO:0000256" key="1">
    <source>
        <dbReference type="SAM" id="Phobius"/>
    </source>
</evidence>
<accession>A0ABU2MJ44</accession>
<dbReference type="EMBL" id="JAVREL010000001">
    <property type="protein sequence ID" value="MDT0341545.1"/>
    <property type="molecule type" value="Genomic_DNA"/>
</dbReference>
<dbReference type="InterPro" id="IPR012340">
    <property type="entry name" value="NA-bd_OB-fold"/>
</dbReference>
<evidence type="ECO:0000313" key="2">
    <source>
        <dbReference type="EMBL" id="MDT0341545.1"/>
    </source>
</evidence>
<dbReference type="Gene3D" id="2.40.50.140">
    <property type="entry name" value="Nucleic acid-binding proteins"/>
    <property type="match status" value="1"/>
</dbReference>
<proteinExistence type="predicted"/>
<organism evidence="2 3">
    <name type="scientific">Streptomyces litchfieldiae</name>
    <dbReference type="NCBI Taxonomy" id="3075543"/>
    <lineage>
        <taxon>Bacteria</taxon>
        <taxon>Bacillati</taxon>
        <taxon>Actinomycetota</taxon>
        <taxon>Actinomycetes</taxon>
        <taxon>Kitasatosporales</taxon>
        <taxon>Streptomycetaceae</taxon>
        <taxon>Streptomyces</taxon>
    </lineage>
</organism>